<keyword evidence="4 7" id="KW-0808">Transferase</keyword>
<dbReference type="InterPro" id="IPR006222">
    <property type="entry name" value="GCVT_N"/>
</dbReference>
<evidence type="ECO:0000256" key="3">
    <source>
        <dbReference type="ARBA" id="ARBA00022576"/>
    </source>
</evidence>
<organism evidence="10 11">
    <name type="scientific">Patulibacter brassicae</name>
    <dbReference type="NCBI Taxonomy" id="1705717"/>
    <lineage>
        <taxon>Bacteria</taxon>
        <taxon>Bacillati</taxon>
        <taxon>Actinomycetota</taxon>
        <taxon>Thermoleophilia</taxon>
        <taxon>Solirubrobacterales</taxon>
        <taxon>Patulibacteraceae</taxon>
        <taxon>Patulibacter</taxon>
    </lineage>
</organism>
<evidence type="ECO:0000256" key="7">
    <source>
        <dbReference type="HAMAP-Rule" id="MF_00259"/>
    </source>
</evidence>
<dbReference type="EMBL" id="JAXAVX010000018">
    <property type="protein sequence ID" value="MDX8153716.1"/>
    <property type="molecule type" value="Genomic_DNA"/>
</dbReference>
<dbReference type="InterPro" id="IPR022903">
    <property type="entry name" value="GcvT_bac"/>
</dbReference>
<dbReference type="Pfam" id="PF01571">
    <property type="entry name" value="GCV_T"/>
    <property type="match status" value="1"/>
</dbReference>
<dbReference type="PANTHER" id="PTHR43757">
    <property type="entry name" value="AMINOMETHYLTRANSFERASE"/>
    <property type="match status" value="1"/>
</dbReference>
<keyword evidence="3 7" id="KW-0032">Aminotransferase</keyword>
<feature type="domain" description="Aminomethyltransferase C-terminal" evidence="9">
    <location>
        <begin position="293"/>
        <end position="365"/>
    </location>
</feature>
<evidence type="ECO:0000313" key="11">
    <source>
        <dbReference type="Proteomes" id="UP001277761"/>
    </source>
</evidence>
<dbReference type="HAMAP" id="MF_00259">
    <property type="entry name" value="GcvT"/>
    <property type="match status" value="1"/>
</dbReference>
<accession>A0ABU4VPE0</accession>
<dbReference type="InterPro" id="IPR013977">
    <property type="entry name" value="GcvT_C"/>
</dbReference>
<dbReference type="InterPro" id="IPR029043">
    <property type="entry name" value="GcvT/YgfZ_C"/>
</dbReference>
<sequence length="369" mass="38720">MTESLRRTSLYDAHVAAGARVVPFAGWEMPVQYAGVKEEHLAVRGTAGVFDVSHMGEIRTHGPQALEFLQRLLSNDVARIEVGGAQYALLLRPEGGVVDDLFTYRLADDVYLTVTNAANHAKDLAWFREHADGFDVVVEDVADDYAMLAVQGPEARERIAPLVDGGLPARFRIGRRRLVLPGAGSAVDALVAGTGYTGEDGVEVLVAPEAAPALWDALLAAGVTPVGLGARDSLRLEACFHLYGNDLSDDRDPIGAGLGWAVKEDTGHLGADATRVAREQLAADGGTGPDRERLVPIRFTDRGIPRQGNAVVGGGVVTSGGFSPSLEAGVGLAYVPGARAAVGTAIEVDVRGKVRPAVVAAKPLYPPPA</sequence>
<reference evidence="10 11" key="1">
    <citation type="submission" date="2023-11" db="EMBL/GenBank/DDBJ databases">
        <authorList>
            <person name="Xu M."/>
            <person name="Jiang T."/>
        </authorList>
    </citation>
    <scope>NUCLEOTIDE SEQUENCE [LARGE SCALE GENOMIC DNA]</scope>
    <source>
        <strain evidence="10 11">SD</strain>
    </source>
</reference>
<comment type="function">
    <text evidence="7">The glycine cleavage system catalyzes the degradation of glycine.</text>
</comment>
<dbReference type="InterPro" id="IPR006223">
    <property type="entry name" value="GcvT"/>
</dbReference>
<evidence type="ECO:0000313" key="10">
    <source>
        <dbReference type="EMBL" id="MDX8153716.1"/>
    </source>
</evidence>
<dbReference type="Pfam" id="PF08669">
    <property type="entry name" value="GCV_T_C"/>
    <property type="match status" value="1"/>
</dbReference>
<evidence type="ECO:0000256" key="2">
    <source>
        <dbReference type="ARBA" id="ARBA00012616"/>
    </source>
</evidence>
<proteinExistence type="inferred from homology"/>
<protein>
    <recommendedName>
        <fullName evidence="2 7">Aminomethyltransferase</fullName>
        <ecNumber evidence="2 7">2.1.2.10</ecNumber>
    </recommendedName>
    <alternativeName>
        <fullName evidence="5 7">Glycine cleavage system T protein</fullName>
    </alternativeName>
</protein>
<dbReference type="Proteomes" id="UP001277761">
    <property type="component" value="Unassembled WGS sequence"/>
</dbReference>
<comment type="similarity">
    <text evidence="1 7">Belongs to the GcvT family.</text>
</comment>
<keyword evidence="11" id="KW-1185">Reference proteome</keyword>
<dbReference type="InterPro" id="IPR027266">
    <property type="entry name" value="TrmE/GcvT-like"/>
</dbReference>
<evidence type="ECO:0000259" key="8">
    <source>
        <dbReference type="Pfam" id="PF01571"/>
    </source>
</evidence>
<evidence type="ECO:0000256" key="4">
    <source>
        <dbReference type="ARBA" id="ARBA00022679"/>
    </source>
</evidence>
<comment type="subunit">
    <text evidence="7">The glycine cleavage system is composed of four proteins: P, T, L and H.</text>
</comment>
<dbReference type="EC" id="2.1.2.10" evidence="2 7"/>
<name>A0ABU4VPE0_9ACTN</name>
<evidence type="ECO:0000256" key="6">
    <source>
        <dbReference type="ARBA" id="ARBA00047665"/>
    </source>
</evidence>
<gene>
    <name evidence="7 10" type="primary">gcvT</name>
    <name evidence="10" type="ORF">SK069_19120</name>
</gene>
<evidence type="ECO:0000259" key="9">
    <source>
        <dbReference type="Pfam" id="PF08669"/>
    </source>
</evidence>
<dbReference type="InterPro" id="IPR028896">
    <property type="entry name" value="GcvT/YgfZ/DmdA"/>
</dbReference>
<evidence type="ECO:0000256" key="5">
    <source>
        <dbReference type="ARBA" id="ARBA00031395"/>
    </source>
</evidence>
<dbReference type="GO" id="GO:0004047">
    <property type="term" value="F:aminomethyltransferase activity"/>
    <property type="evidence" value="ECO:0007669"/>
    <property type="project" value="UniProtKB-EC"/>
</dbReference>
<comment type="caution">
    <text evidence="10">The sequence shown here is derived from an EMBL/GenBank/DDBJ whole genome shotgun (WGS) entry which is preliminary data.</text>
</comment>
<dbReference type="NCBIfam" id="NF001567">
    <property type="entry name" value="PRK00389.1"/>
    <property type="match status" value="1"/>
</dbReference>
<dbReference type="PANTHER" id="PTHR43757:SF2">
    <property type="entry name" value="AMINOMETHYLTRANSFERASE, MITOCHONDRIAL"/>
    <property type="match status" value="1"/>
</dbReference>
<feature type="domain" description="GCVT N-terminal" evidence="8">
    <location>
        <begin position="10"/>
        <end position="264"/>
    </location>
</feature>
<comment type="catalytic activity">
    <reaction evidence="6 7">
        <text>N(6)-[(R)-S(8)-aminomethyldihydrolipoyl]-L-lysyl-[protein] + (6S)-5,6,7,8-tetrahydrofolate = N(6)-[(R)-dihydrolipoyl]-L-lysyl-[protein] + (6R)-5,10-methylene-5,6,7,8-tetrahydrofolate + NH4(+)</text>
        <dbReference type="Rhea" id="RHEA:16945"/>
        <dbReference type="Rhea" id="RHEA-COMP:10475"/>
        <dbReference type="Rhea" id="RHEA-COMP:10492"/>
        <dbReference type="ChEBI" id="CHEBI:15636"/>
        <dbReference type="ChEBI" id="CHEBI:28938"/>
        <dbReference type="ChEBI" id="CHEBI:57453"/>
        <dbReference type="ChEBI" id="CHEBI:83100"/>
        <dbReference type="ChEBI" id="CHEBI:83143"/>
        <dbReference type="EC" id="2.1.2.10"/>
    </reaction>
</comment>
<dbReference type="SUPFAM" id="SSF103025">
    <property type="entry name" value="Folate-binding domain"/>
    <property type="match status" value="1"/>
</dbReference>
<dbReference type="SUPFAM" id="SSF101790">
    <property type="entry name" value="Aminomethyltransferase beta-barrel domain"/>
    <property type="match status" value="1"/>
</dbReference>
<dbReference type="Gene3D" id="3.30.1360.120">
    <property type="entry name" value="Probable tRNA modification gtpase trme, domain 1"/>
    <property type="match status" value="1"/>
</dbReference>
<evidence type="ECO:0000256" key="1">
    <source>
        <dbReference type="ARBA" id="ARBA00008609"/>
    </source>
</evidence>
<dbReference type="PIRSF" id="PIRSF006487">
    <property type="entry name" value="GcvT"/>
    <property type="match status" value="1"/>
</dbReference>
<dbReference type="RefSeq" id="WP_319955866.1">
    <property type="nucleotide sequence ID" value="NZ_JAXAVX010000018.1"/>
</dbReference>
<dbReference type="NCBIfam" id="TIGR00528">
    <property type="entry name" value="gcvT"/>
    <property type="match status" value="1"/>
</dbReference>